<evidence type="ECO:0000313" key="2">
    <source>
        <dbReference type="EMBL" id="KAH0555082.1"/>
    </source>
</evidence>
<dbReference type="SUPFAM" id="SSF50814">
    <property type="entry name" value="Lipocalins"/>
    <property type="match status" value="1"/>
</dbReference>
<proteinExistence type="predicted"/>
<gene>
    <name evidence="2" type="ORF">KQX54_015110</name>
</gene>
<keyword evidence="3" id="KW-1185">Reference proteome</keyword>
<feature type="signal peptide" evidence="1">
    <location>
        <begin position="1"/>
        <end position="16"/>
    </location>
</feature>
<name>A0AAV7ITF8_COTGL</name>
<feature type="chain" id="PRO_5043686788" evidence="1">
    <location>
        <begin position="17"/>
        <end position="215"/>
    </location>
</feature>
<dbReference type="EMBL" id="JAHXZJ010001119">
    <property type="protein sequence ID" value="KAH0555082.1"/>
    <property type="molecule type" value="Genomic_DNA"/>
</dbReference>
<dbReference type="Proteomes" id="UP000826195">
    <property type="component" value="Unassembled WGS sequence"/>
</dbReference>
<keyword evidence="1" id="KW-0732">Signal</keyword>
<evidence type="ECO:0000256" key="1">
    <source>
        <dbReference type="SAM" id="SignalP"/>
    </source>
</evidence>
<comment type="caution">
    <text evidence="2">The sequence shown here is derived from an EMBL/GenBank/DDBJ whole genome shotgun (WGS) entry which is preliminary data.</text>
</comment>
<protein>
    <submittedName>
        <fullName evidence="2">Uncharacterized protein</fullName>
    </submittedName>
</protein>
<sequence>MLILVIFSCLTSGAFAQYQSSASSCSKSSSRASALTYPKPPLVINGPCPVIDVDPIDFTRHAGIWYEVQRSANNYDSVDECQKMLWGKPVNNVSRIITKSSPTSGSFTSTTTAQVVDDIAGTGFSYRLPVIGQLSRQYYGVGFSYEDYAIAWACENRGNGHVEQAWVFSREPAQPYNISALMKEAFARYNLTIPEMVKIDLAGCCRIYSSFDFDS</sequence>
<organism evidence="2 3">
    <name type="scientific">Cotesia glomerata</name>
    <name type="common">Lepidopteran parasitic wasp</name>
    <name type="synonym">Apanteles glomeratus</name>
    <dbReference type="NCBI Taxonomy" id="32391"/>
    <lineage>
        <taxon>Eukaryota</taxon>
        <taxon>Metazoa</taxon>
        <taxon>Ecdysozoa</taxon>
        <taxon>Arthropoda</taxon>
        <taxon>Hexapoda</taxon>
        <taxon>Insecta</taxon>
        <taxon>Pterygota</taxon>
        <taxon>Neoptera</taxon>
        <taxon>Endopterygota</taxon>
        <taxon>Hymenoptera</taxon>
        <taxon>Apocrita</taxon>
        <taxon>Ichneumonoidea</taxon>
        <taxon>Braconidae</taxon>
        <taxon>Microgastrinae</taxon>
        <taxon>Cotesia</taxon>
    </lineage>
</organism>
<dbReference type="Gene3D" id="2.40.128.20">
    <property type="match status" value="1"/>
</dbReference>
<evidence type="ECO:0000313" key="3">
    <source>
        <dbReference type="Proteomes" id="UP000826195"/>
    </source>
</evidence>
<reference evidence="2 3" key="1">
    <citation type="journal article" date="2021" name="J. Hered.">
        <title>A chromosome-level genome assembly of the parasitoid wasp, Cotesia glomerata (Hymenoptera: Braconidae).</title>
        <authorList>
            <person name="Pinto B.J."/>
            <person name="Weis J.J."/>
            <person name="Gamble T."/>
            <person name="Ode P.J."/>
            <person name="Paul R."/>
            <person name="Zaspel J.M."/>
        </authorList>
    </citation>
    <scope>NUCLEOTIDE SEQUENCE [LARGE SCALE GENOMIC DNA]</scope>
    <source>
        <strain evidence="2">CgM1</strain>
    </source>
</reference>
<dbReference type="InterPro" id="IPR012674">
    <property type="entry name" value="Calycin"/>
</dbReference>
<dbReference type="AlphaFoldDB" id="A0AAV7ITF8"/>
<accession>A0AAV7ITF8</accession>